<keyword evidence="2" id="KW-1185">Reference proteome</keyword>
<dbReference type="RefSeq" id="WP_207861893.1">
    <property type="nucleotide sequence ID" value="NZ_JAFREP010000029.1"/>
</dbReference>
<dbReference type="AlphaFoldDB" id="A0A8J7U7Z3"/>
<dbReference type="Gene3D" id="2.160.20.10">
    <property type="entry name" value="Single-stranded right-handed beta-helix, Pectin lyase-like"/>
    <property type="match status" value="1"/>
</dbReference>
<dbReference type="EMBL" id="JAFREP010000029">
    <property type="protein sequence ID" value="MBO1321921.1"/>
    <property type="molecule type" value="Genomic_DNA"/>
</dbReference>
<protein>
    <submittedName>
        <fullName evidence="1">Uncharacterized protein</fullName>
    </submittedName>
</protein>
<evidence type="ECO:0000313" key="1">
    <source>
        <dbReference type="EMBL" id="MBO1321921.1"/>
    </source>
</evidence>
<accession>A0A8J7U7Z3</accession>
<dbReference type="SUPFAM" id="SSF51126">
    <property type="entry name" value="Pectin lyase-like"/>
    <property type="match status" value="2"/>
</dbReference>
<dbReference type="Proteomes" id="UP000664417">
    <property type="component" value="Unassembled WGS sequence"/>
</dbReference>
<comment type="caution">
    <text evidence="1">The sequence shown here is derived from an EMBL/GenBank/DDBJ whole genome shotgun (WGS) entry which is preliminary data.</text>
</comment>
<name>A0A8J7U7Z3_9BACT</name>
<dbReference type="InterPro" id="IPR011050">
    <property type="entry name" value="Pectin_lyase_fold/virulence"/>
</dbReference>
<proteinExistence type="predicted"/>
<gene>
    <name evidence="1" type="ORF">J3U88_25800</name>
</gene>
<organism evidence="1 2">
    <name type="scientific">Acanthopleuribacter pedis</name>
    <dbReference type="NCBI Taxonomy" id="442870"/>
    <lineage>
        <taxon>Bacteria</taxon>
        <taxon>Pseudomonadati</taxon>
        <taxon>Acidobacteriota</taxon>
        <taxon>Holophagae</taxon>
        <taxon>Acanthopleuribacterales</taxon>
        <taxon>Acanthopleuribacteraceae</taxon>
        <taxon>Acanthopleuribacter</taxon>
    </lineage>
</organism>
<sequence length="485" mass="50718">MSVTLAVSVLGWLVTADQTPVTHTVRLTDQTQSNFKALQSQLAASNPGDTIELRLAPTANHQPQISFSAPLVVSQKVTITFNNTAPPGFGHPVDNVVFDGGGQVRLFEIKAGGELVLKSAKLINGNAGGSGLAGQGGAILNQGTLTLIDCHFTKNDATYGGAVASLNASLHLANGNAKNSKGFSNQMVGNRALYGTALYAEGGRIQIAAGKPPNFSVRISDQLALGAIRAPGQPVTWPTYLGIGNNFGEVTFVNPVLVANQSGGTGPGSLRHAVAQAADNEVIVIPPSINTITLDDIITISKNITIVGPAKIDGARKHPLINITGGNVRLVNLRLENGFNNLSGGAITNHGMLHLIRCRLAWNHSNSDGGGLANETHATLYSFSSFYWRNSAVSRGGGLRNNGTVYMGALSRKFSVSLVYPTFFRLKAYNGDGIDPGTVSNNIAGQGGGIYSSNTQLLGQLFLKAGSSVVAHFNLRGAIRARDFG</sequence>
<dbReference type="InterPro" id="IPR012334">
    <property type="entry name" value="Pectin_lyas_fold"/>
</dbReference>
<reference evidence="1" key="1">
    <citation type="submission" date="2021-03" db="EMBL/GenBank/DDBJ databases">
        <authorList>
            <person name="Wang G."/>
        </authorList>
    </citation>
    <scope>NUCLEOTIDE SEQUENCE</scope>
    <source>
        <strain evidence="1">KCTC 12899</strain>
    </source>
</reference>
<evidence type="ECO:0000313" key="2">
    <source>
        <dbReference type="Proteomes" id="UP000664417"/>
    </source>
</evidence>